<feature type="domain" description="C-type lectin" evidence="2">
    <location>
        <begin position="1"/>
        <end position="121"/>
    </location>
</feature>
<protein>
    <recommendedName>
        <fullName evidence="2">C-type lectin domain-containing protein</fullName>
    </recommendedName>
</protein>
<dbReference type="EMBL" id="CAXITT010000187">
    <property type="protein sequence ID" value="CAL1534939.1"/>
    <property type="molecule type" value="Genomic_DNA"/>
</dbReference>
<dbReference type="InterPro" id="IPR018378">
    <property type="entry name" value="C-type_lectin_CS"/>
</dbReference>
<proteinExistence type="predicted"/>
<dbReference type="SMART" id="SM00034">
    <property type="entry name" value="CLECT"/>
    <property type="match status" value="1"/>
</dbReference>
<dbReference type="InterPro" id="IPR016186">
    <property type="entry name" value="C-type_lectin-like/link_sf"/>
</dbReference>
<dbReference type="Gene3D" id="3.10.100.10">
    <property type="entry name" value="Mannose-Binding Protein A, subunit A"/>
    <property type="match status" value="1"/>
</dbReference>
<dbReference type="InterPro" id="IPR001304">
    <property type="entry name" value="C-type_lectin-like"/>
</dbReference>
<dbReference type="AlphaFoldDB" id="A0AAV2HQV9"/>
<gene>
    <name evidence="3" type="ORF">GSLYS_00008899001</name>
</gene>
<keyword evidence="1" id="KW-1015">Disulfide bond</keyword>
<evidence type="ECO:0000256" key="1">
    <source>
        <dbReference type="ARBA" id="ARBA00023157"/>
    </source>
</evidence>
<dbReference type="PANTHER" id="PTHR22801">
    <property type="entry name" value="LITHOSTATHINE"/>
    <property type="match status" value="1"/>
</dbReference>
<accession>A0AAV2HQV9</accession>
<evidence type="ECO:0000259" key="2">
    <source>
        <dbReference type="PROSITE" id="PS50041"/>
    </source>
</evidence>
<dbReference type="Pfam" id="PF00059">
    <property type="entry name" value="Lectin_C"/>
    <property type="match status" value="1"/>
</dbReference>
<dbReference type="InterPro" id="IPR050801">
    <property type="entry name" value="Ca-Dep_Lectins_ImmuneDev"/>
</dbReference>
<dbReference type="PANTHER" id="PTHR22801:SF63">
    <property type="entry name" value="C-TYPE LECTIN DOMAIN-CONTAINING PROTEIN"/>
    <property type="match status" value="1"/>
</dbReference>
<name>A0AAV2HQV9_LYMST</name>
<comment type="caution">
    <text evidence="3">The sequence shown here is derived from an EMBL/GenBank/DDBJ whole genome shotgun (WGS) entry which is preliminary data.</text>
</comment>
<feature type="non-terminal residue" evidence="3">
    <location>
        <position position="1"/>
    </location>
</feature>
<dbReference type="PROSITE" id="PS00615">
    <property type="entry name" value="C_TYPE_LECTIN_1"/>
    <property type="match status" value="1"/>
</dbReference>
<sequence length="124" mass="13550">GYCVYTSLVPVVMATAEVHCQSISGRLMSVKDLGAMQFLTNYSLTHSVSASWIGLDDRVVEGVYIWSDGTPANMSEIAKFCFPGEPTNSNNVEDCFVFEHRPEGFGLNDGSCTGSFPFICEYVV</sequence>
<dbReference type="Proteomes" id="UP001497497">
    <property type="component" value="Unassembled WGS sequence"/>
</dbReference>
<evidence type="ECO:0000313" key="3">
    <source>
        <dbReference type="EMBL" id="CAL1534939.1"/>
    </source>
</evidence>
<dbReference type="PROSITE" id="PS50041">
    <property type="entry name" value="C_TYPE_LECTIN_2"/>
    <property type="match status" value="1"/>
</dbReference>
<dbReference type="InterPro" id="IPR016187">
    <property type="entry name" value="CTDL_fold"/>
</dbReference>
<dbReference type="CDD" id="cd00037">
    <property type="entry name" value="CLECT"/>
    <property type="match status" value="1"/>
</dbReference>
<evidence type="ECO:0000313" key="4">
    <source>
        <dbReference type="Proteomes" id="UP001497497"/>
    </source>
</evidence>
<reference evidence="3 4" key="1">
    <citation type="submission" date="2024-04" db="EMBL/GenBank/DDBJ databases">
        <authorList>
            <consortium name="Genoscope - CEA"/>
            <person name="William W."/>
        </authorList>
    </citation>
    <scope>NUCLEOTIDE SEQUENCE [LARGE SCALE GENOMIC DNA]</scope>
</reference>
<organism evidence="3 4">
    <name type="scientific">Lymnaea stagnalis</name>
    <name type="common">Great pond snail</name>
    <name type="synonym">Helix stagnalis</name>
    <dbReference type="NCBI Taxonomy" id="6523"/>
    <lineage>
        <taxon>Eukaryota</taxon>
        <taxon>Metazoa</taxon>
        <taxon>Spiralia</taxon>
        <taxon>Lophotrochozoa</taxon>
        <taxon>Mollusca</taxon>
        <taxon>Gastropoda</taxon>
        <taxon>Heterobranchia</taxon>
        <taxon>Euthyneura</taxon>
        <taxon>Panpulmonata</taxon>
        <taxon>Hygrophila</taxon>
        <taxon>Lymnaeoidea</taxon>
        <taxon>Lymnaeidae</taxon>
        <taxon>Lymnaea</taxon>
    </lineage>
</organism>
<dbReference type="SUPFAM" id="SSF56436">
    <property type="entry name" value="C-type lectin-like"/>
    <property type="match status" value="1"/>
</dbReference>
<keyword evidence="4" id="KW-1185">Reference proteome</keyword>